<feature type="transmembrane region" description="Helical" evidence="2">
    <location>
        <begin position="9"/>
        <end position="27"/>
    </location>
</feature>
<evidence type="ECO:0000313" key="4">
    <source>
        <dbReference type="EMBL" id="MBY0757054.1"/>
    </source>
</evidence>
<evidence type="ECO:0000256" key="1">
    <source>
        <dbReference type="ARBA" id="ARBA00022729"/>
    </source>
</evidence>
<proteinExistence type="predicted"/>
<dbReference type="Gene3D" id="2.70.70.10">
    <property type="entry name" value="Glucose Permease (Domain IIA)"/>
    <property type="match status" value="1"/>
</dbReference>
<dbReference type="PANTHER" id="PTHR21666:SF270">
    <property type="entry name" value="MUREIN HYDROLASE ACTIVATOR ENVC"/>
    <property type="match status" value="1"/>
</dbReference>
<dbReference type="RefSeq" id="WP_221862221.1">
    <property type="nucleotide sequence ID" value="NZ_JAIKTU010000016.1"/>
</dbReference>
<evidence type="ECO:0000313" key="5">
    <source>
        <dbReference type="Proteomes" id="UP001299068"/>
    </source>
</evidence>
<dbReference type="InterPro" id="IPR011055">
    <property type="entry name" value="Dup_hybrid_motif"/>
</dbReference>
<dbReference type="Proteomes" id="UP001299068">
    <property type="component" value="Unassembled WGS sequence"/>
</dbReference>
<dbReference type="PANTHER" id="PTHR21666">
    <property type="entry name" value="PEPTIDASE-RELATED"/>
    <property type="match status" value="1"/>
</dbReference>
<keyword evidence="2" id="KW-0472">Membrane</keyword>
<reference evidence="4 5" key="1">
    <citation type="journal article" date="2021" name="Cell Host Microbe">
        <title>in vivo commensal control of Clostridioides difficile virulence.</title>
        <authorList>
            <person name="Girinathan B.P."/>
            <person name="Dibenedetto N."/>
            <person name="Worley J.N."/>
            <person name="Peltier J."/>
            <person name="Arrieta-Ortiz M.L."/>
            <person name="Rupa Christinal Immanuel S."/>
            <person name="Lavin R."/>
            <person name="Delaney M.L."/>
            <person name="Cummins C."/>
            <person name="Hoffmann M."/>
            <person name="Luo Y."/>
            <person name="Gonzalez-Escalona N."/>
            <person name="Allard M."/>
            <person name="Onderdonk A.B."/>
            <person name="Gerber G.K."/>
            <person name="Sonenshein A.L."/>
            <person name="Baliga N."/>
            <person name="Dupuy B."/>
            <person name="Bry L."/>
        </authorList>
    </citation>
    <scope>NUCLEOTIDE SEQUENCE [LARGE SCALE GENOMIC DNA]</scope>
    <source>
        <strain evidence="4 5">DSM 599</strain>
    </source>
</reference>
<dbReference type="Gene3D" id="2.20.230.10">
    <property type="entry name" value="Resuscitation-promoting factor rpfb"/>
    <property type="match status" value="1"/>
</dbReference>
<keyword evidence="5" id="KW-1185">Reference proteome</keyword>
<evidence type="ECO:0000256" key="2">
    <source>
        <dbReference type="SAM" id="Phobius"/>
    </source>
</evidence>
<dbReference type="CDD" id="cd12797">
    <property type="entry name" value="M23_peptidase"/>
    <property type="match status" value="1"/>
</dbReference>
<dbReference type="Pfam" id="PF07501">
    <property type="entry name" value="G5"/>
    <property type="match status" value="1"/>
</dbReference>
<dbReference type="InterPro" id="IPR050570">
    <property type="entry name" value="Cell_wall_metabolism_enzyme"/>
</dbReference>
<keyword evidence="1" id="KW-0732">Signal</keyword>
<protein>
    <submittedName>
        <fullName evidence="4">Peptidoglycan DD-metalloendopeptidase family protein</fullName>
    </submittedName>
</protein>
<dbReference type="SMART" id="SM01208">
    <property type="entry name" value="G5"/>
    <property type="match status" value="1"/>
</dbReference>
<dbReference type="EMBL" id="JAIKTU010000016">
    <property type="protein sequence ID" value="MBY0757054.1"/>
    <property type="molecule type" value="Genomic_DNA"/>
</dbReference>
<dbReference type="InterPro" id="IPR016047">
    <property type="entry name" value="M23ase_b-sheet_dom"/>
</dbReference>
<organism evidence="4 5">
    <name type="scientific">Clostridium sardiniense</name>
    <name type="common">Clostridium absonum</name>
    <dbReference type="NCBI Taxonomy" id="29369"/>
    <lineage>
        <taxon>Bacteria</taxon>
        <taxon>Bacillati</taxon>
        <taxon>Bacillota</taxon>
        <taxon>Clostridia</taxon>
        <taxon>Eubacteriales</taxon>
        <taxon>Clostridiaceae</taxon>
        <taxon>Clostridium</taxon>
    </lineage>
</organism>
<gene>
    <name evidence="4" type="ORF">K5V21_16555</name>
</gene>
<feature type="domain" description="G5" evidence="3">
    <location>
        <begin position="188"/>
        <end position="269"/>
    </location>
</feature>
<accession>A0ABS7L1Z6</accession>
<keyword evidence="2" id="KW-0812">Transmembrane</keyword>
<evidence type="ECO:0000259" key="3">
    <source>
        <dbReference type="PROSITE" id="PS51109"/>
    </source>
</evidence>
<sequence length="398" mass="44567">MDSGSRKKIIFSVTAMFVAFLLTNLYLDSKTKAFEMYIGDAVIGYSSSKEEAKSDYSSIIDNLNRTLKDEEKIHEEKISFKRISDDVKLSTYNEIEENVLKTMSDEVTLKSFNIDNKKIGYVLDKDDMNETLSKVGSYYAKANNIDRDKIASINVKGNINLKEEKVKISNLNNSDYLADKIVKENKNAIDVDLVVNDKQVVDIEPIVKIERTDNLLLGESKIKEEGKKGKKEQVVNVTYRNGKKIDTKVLSENIIESSKSKVVYKGTKSPIDNNFAFLSSPTRGGVVTSTFGERWGKLHKGMDIAGNIGDPIMAAFDGVVKSVFYERDGYGKVVILEHEDGLETRYAHMSEFEVKEGDKVKKGDLVGRVGNTGRSTGPHLHFELRVNGNPVNPEGYIN</sequence>
<name>A0ABS7L1Z6_CLOSR</name>
<dbReference type="InterPro" id="IPR011098">
    <property type="entry name" value="G5_dom"/>
</dbReference>
<comment type="caution">
    <text evidence="4">The sequence shown here is derived from an EMBL/GenBank/DDBJ whole genome shotgun (WGS) entry which is preliminary data.</text>
</comment>
<dbReference type="Pfam" id="PF01551">
    <property type="entry name" value="Peptidase_M23"/>
    <property type="match status" value="1"/>
</dbReference>
<dbReference type="PROSITE" id="PS51109">
    <property type="entry name" value="G5"/>
    <property type="match status" value="1"/>
</dbReference>
<dbReference type="SUPFAM" id="SSF51261">
    <property type="entry name" value="Duplicated hybrid motif"/>
    <property type="match status" value="1"/>
</dbReference>
<keyword evidence="2" id="KW-1133">Transmembrane helix</keyword>